<dbReference type="Pfam" id="PF26113">
    <property type="entry name" value="GH16_XgeA"/>
    <property type="match status" value="1"/>
</dbReference>
<keyword evidence="3" id="KW-1185">Reference proteome</keyword>
<dbReference type="InterPro" id="IPR013320">
    <property type="entry name" value="ConA-like_dom_sf"/>
</dbReference>
<protein>
    <submittedName>
        <fullName evidence="2">Glycoside hydrolase family 16 protein</fullName>
    </submittedName>
</protein>
<dbReference type="InterPro" id="IPR050546">
    <property type="entry name" value="Glycosyl_Hydrlase_16"/>
</dbReference>
<proteinExistence type="predicted"/>
<name>A0AAD7FWW0_9AGAR</name>
<dbReference type="AlphaFoldDB" id="A0AAD7FWW0"/>
<dbReference type="Gene3D" id="2.60.120.200">
    <property type="match status" value="1"/>
</dbReference>
<keyword evidence="2" id="KW-0378">Hydrolase</keyword>
<dbReference type="GO" id="GO:0009251">
    <property type="term" value="P:glucan catabolic process"/>
    <property type="evidence" value="ECO:0007669"/>
    <property type="project" value="TreeGrafter"/>
</dbReference>
<comment type="caution">
    <text evidence="2">The sequence shown here is derived from an EMBL/GenBank/DDBJ whole genome shotgun (WGS) entry which is preliminary data.</text>
</comment>
<dbReference type="PANTHER" id="PTHR10963">
    <property type="entry name" value="GLYCOSYL HYDROLASE-RELATED"/>
    <property type="match status" value="1"/>
</dbReference>
<accession>A0AAD7FWW0</accession>
<dbReference type="PANTHER" id="PTHR10963:SF24">
    <property type="entry name" value="GLYCOSIDASE C21B10.07-RELATED"/>
    <property type="match status" value="1"/>
</dbReference>
<reference evidence="2" key="1">
    <citation type="submission" date="2023-03" db="EMBL/GenBank/DDBJ databases">
        <title>Massive genome expansion in bonnet fungi (Mycena s.s.) driven by repeated elements and novel gene families across ecological guilds.</title>
        <authorList>
            <consortium name="Lawrence Berkeley National Laboratory"/>
            <person name="Harder C.B."/>
            <person name="Miyauchi S."/>
            <person name="Viragh M."/>
            <person name="Kuo A."/>
            <person name="Thoen E."/>
            <person name="Andreopoulos B."/>
            <person name="Lu D."/>
            <person name="Skrede I."/>
            <person name="Drula E."/>
            <person name="Henrissat B."/>
            <person name="Morin E."/>
            <person name="Kohler A."/>
            <person name="Barry K."/>
            <person name="LaButti K."/>
            <person name="Morin E."/>
            <person name="Salamov A."/>
            <person name="Lipzen A."/>
            <person name="Mereny Z."/>
            <person name="Hegedus B."/>
            <person name="Baldrian P."/>
            <person name="Stursova M."/>
            <person name="Weitz H."/>
            <person name="Taylor A."/>
            <person name="Grigoriev I.V."/>
            <person name="Nagy L.G."/>
            <person name="Martin F."/>
            <person name="Kauserud H."/>
        </authorList>
    </citation>
    <scope>NUCLEOTIDE SEQUENCE</scope>
    <source>
        <strain evidence="2">9284</strain>
    </source>
</reference>
<dbReference type="EMBL" id="JARKIF010000002">
    <property type="protein sequence ID" value="KAJ7647389.1"/>
    <property type="molecule type" value="Genomic_DNA"/>
</dbReference>
<evidence type="ECO:0000313" key="3">
    <source>
        <dbReference type="Proteomes" id="UP001221142"/>
    </source>
</evidence>
<evidence type="ECO:0000313" key="2">
    <source>
        <dbReference type="EMBL" id="KAJ7647389.1"/>
    </source>
</evidence>
<organism evidence="2 3">
    <name type="scientific">Roridomyces roridus</name>
    <dbReference type="NCBI Taxonomy" id="1738132"/>
    <lineage>
        <taxon>Eukaryota</taxon>
        <taxon>Fungi</taxon>
        <taxon>Dikarya</taxon>
        <taxon>Basidiomycota</taxon>
        <taxon>Agaricomycotina</taxon>
        <taxon>Agaricomycetes</taxon>
        <taxon>Agaricomycetidae</taxon>
        <taxon>Agaricales</taxon>
        <taxon>Marasmiineae</taxon>
        <taxon>Mycenaceae</taxon>
        <taxon>Roridomyces</taxon>
    </lineage>
</organism>
<gene>
    <name evidence="2" type="ORF">FB45DRAFT_975087</name>
</gene>
<dbReference type="SUPFAM" id="SSF49899">
    <property type="entry name" value="Concanavalin A-like lectins/glucanases"/>
    <property type="match status" value="1"/>
</dbReference>
<sequence length="318" mass="35137">MLALLFFLSVPALAYESYSLADTFIGRDFLGWEWYNGSDPTHGTVNYVDQNTAVNLNLSVASNTSFLMRADYRELVPPAESGRKSVRISSPLAYSDSVMVLDLWHMPTGCGTWPAWWTVSQAGPWPQGGEIDIIEGVNKNTQNLGSLHTTPNCNMTQTRNQRGQTVSTTCDASFNYNQGCGVDFKPDSYGPGFNEGGGGWYAMQRSSCGIYMWFWARNDTTVPIEVSQGLSTVNPDPRNWGTPDAAFPTDECDYASHFNAHSIIFDLTFCGDWAGSPSAWTDCGPSSCSDFVRNNPSNFTEAYWEIAALRVYTQDPDV</sequence>
<evidence type="ECO:0000259" key="1">
    <source>
        <dbReference type="PROSITE" id="PS51762"/>
    </source>
</evidence>
<dbReference type="Proteomes" id="UP001221142">
    <property type="component" value="Unassembled WGS sequence"/>
</dbReference>
<dbReference type="GO" id="GO:0004553">
    <property type="term" value="F:hydrolase activity, hydrolyzing O-glycosyl compounds"/>
    <property type="evidence" value="ECO:0007669"/>
    <property type="project" value="InterPro"/>
</dbReference>
<dbReference type="CDD" id="cd02181">
    <property type="entry name" value="GH16_fungal_Lam16A_glucanase"/>
    <property type="match status" value="1"/>
</dbReference>
<dbReference type="InterPro" id="IPR000757">
    <property type="entry name" value="Beta-glucanase-like"/>
</dbReference>
<feature type="domain" description="GH16" evidence="1">
    <location>
        <begin position="32"/>
        <end position="282"/>
    </location>
</feature>
<dbReference type="PROSITE" id="PS51762">
    <property type="entry name" value="GH16_2"/>
    <property type="match status" value="1"/>
</dbReference>